<comment type="caution">
    <text evidence="2">The sequence shown here is derived from an EMBL/GenBank/DDBJ whole genome shotgun (WGS) entry which is preliminary data.</text>
</comment>
<evidence type="ECO:0000313" key="3">
    <source>
        <dbReference type="Proteomes" id="UP000625283"/>
    </source>
</evidence>
<keyword evidence="1" id="KW-0812">Transmembrane</keyword>
<sequence length="214" mass="24559">MDISKSLLEKHELGQCNDEELATVQAWLNAEDWGDLDLKKDVDETIKDGMWADISSAVATPSIVQTLISPPRISTIKRYWWTAAAACFIMIIGGYHCFYQPRKDFTVFQAANAEPSVISFSKDHFDVMLSPNSEANIDFESGNISLTGNIMLRPKRDFVLQDGRSNRSFNFKQGEVYFVSEREEEKKLIILSKREMIFLPPVMQRRIKQQFHIS</sequence>
<name>A0ABS1R7W6_9SPHI</name>
<dbReference type="Proteomes" id="UP000625283">
    <property type="component" value="Unassembled WGS sequence"/>
</dbReference>
<evidence type="ECO:0000256" key="1">
    <source>
        <dbReference type="SAM" id="Phobius"/>
    </source>
</evidence>
<organism evidence="2 3">
    <name type="scientific">Sphingobacterium faecale</name>
    <dbReference type="NCBI Taxonomy" id="2803775"/>
    <lineage>
        <taxon>Bacteria</taxon>
        <taxon>Pseudomonadati</taxon>
        <taxon>Bacteroidota</taxon>
        <taxon>Sphingobacteriia</taxon>
        <taxon>Sphingobacteriales</taxon>
        <taxon>Sphingobacteriaceae</taxon>
        <taxon>Sphingobacterium</taxon>
    </lineage>
</organism>
<keyword evidence="1" id="KW-1133">Transmembrane helix</keyword>
<protein>
    <recommendedName>
        <fullName evidence="4">FecR protein domain-containing protein</fullName>
    </recommendedName>
</protein>
<keyword evidence="1" id="KW-0472">Membrane</keyword>
<keyword evidence="3" id="KW-1185">Reference proteome</keyword>
<gene>
    <name evidence="2" type="ORF">JKG61_18530</name>
</gene>
<reference evidence="2 3" key="1">
    <citation type="submission" date="2021-01" db="EMBL/GenBank/DDBJ databases">
        <title>C459-1 draft genome sequence.</title>
        <authorList>
            <person name="Zhang X.-F."/>
        </authorList>
    </citation>
    <scope>NUCLEOTIDE SEQUENCE [LARGE SCALE GENOMIC DNA]</scope>
    <source>
        <strain evidence="3">C459-1</strain>
    </source>
</reference>
<evidence type="ECO:0008006" key="4">
    <source>
        <dbReference type="Google" id="ProtNLM"/>
    </source>
</evidence>
<dbReference type="RefSeq" id="WP_202104452.1">
    <property type="nucleotide sequence ID" value="NZ_JAERTY010000010.1"/>
</dbReference>
<accession>A0ABS1R7W6</accession>
<feature type="transmembrane region" description="Helical" evidence="1">
    <location>
        <begin position="79"/>
        <end position="98"/>
    </location>
</feature>
<proteinExistence type="predicted"/>
<dbReference type="EMBL" id="JAERTY010000010">
    <property type="protein sequence ID" value="MBL1410763.1"/>
    <property type="molecule type" value="Genomic_DNA"/>
</dbReference>
<evidence type="ECO:0000313" key="2">
    <source>
        <dbReference type="EMBL" id="MBL1410763.1"/>
    </source>
</evidence>